<dbReference type="AlphaFoldDB" id="M0N4K8"/>
<sequence>MDTIQKGDIAEMQAIATFVKRGHMVSVPVSDHCPYDFVLEDDGLWRVQVKYARLRDEGRKLRCSLKRSNPNANGTNDSYYSADEIDAYVIYCPGTESLYWVDFDDAPDANIVLRFESSTDHPDIRWAEEYEL</sequence>
<reference evidence="2 3" key="1">
    <citation type="journal article" date="2014" name="PLoS Genet.">
        <title>Phylogenetically driven sequencing of extremely halophilic archaea reveals strategies for static and dynamic osmo-response.</title>
        <authorList>
            <person name="Becker E.A."/>
            <person name="Seitzer P.M."/>
            <person name="Tritt A."/>
            <person name="Larsen D."/>
            <person name="Krusor M."/>
            <person name="Yao A.I."/>
            <person name="Wu D."/>
            <person name="Madern D."/>
            <person name="Eisen J.A."/>
            <person name="Darling A.E."/>
            <person name="Facciotti M.T."/>
        </authorList>
    </citation>
    <scope>NUCLEOTIDE SEQUENCE [LARGE SCALE GENOMIC DNA]</scope>
    <source>
        <strain evidence="2 3">JCM 13552</strain>
    </source>
</reference>
<name>M0N4K8_9EURY</name>
<evidence type="ECO:0000313" key="2">
    <source>
        <dbReference type="EMBL" id="EMA51615.1"/>
    </source>
</evidence>
<protein>
    <recommendedName>
        <fullName evidence="1">PD(D/E)XK endonuclease domain-containing protein</fullName>
    </recommendedName>
</protein>
<feature type="domain" description="PD(D/E)XK endonuclease" evidence="1">
    <location>
        <begin position="1"/>
        <end position="131"/>
    </location>
</feature>
<dbReference type="STRING" id="1227457.C451_15170"/>
<dbReference type="GO" id="GO:0003676">
    <property type="term" value="F:nucleic acid binding"/>
    <property type="evidence" value="ECO:0007669"/>
    <property type="project" value="InterPro"/>
</dbReference>
<dbReference type="EMBL" id="AOMF01000165">
    <property type="protein sequence ID" value="EMA51615.1"/>
    <property type="molecule type" value="Genomic_DNA"/>
</dbReference>
<dbReference type="RefSeq" id="WP_007741758.1">
    <property type="nucleotide sequence ID" value="NZ_AOMF01000165.1"/>
</dbReference>
<gene>
    <name evidence="2" type="ORF">C451_15170</name>
</gene>
<evidence type="ECO:0000313" key="3">
    <source>
        <dbReference type="Proteomes" id="UP000011680"/>
    </source>
</evidence>
<keyword evidence="3" id="KW-1185">Reference proteome</keyword>
<dbReference type="Gene3D" id="3.40.1350.10">
    <property type="match status" value="1"/>
</dbReference>
<comment type="caution">
    <text evidence="2">The sequence shown here is derived from an EMBL/GenBank/DDBJ whole genome shotgun (WGS) entry which is preliminary data.</text>
</comment>
<proteinExistence type="predicted"/>
<dbReference type="PATRIC" id="fig|1227457.3.peg.2935"/>
<organism evidence="2 3">
    <name type="scientific">Halococcus thailandensis JCM 13552</name>
    <dbReference type="NCBI Taxonomy" id="1227457"/>
    <lineage>
        <taxon>Archaea</taxon>
        <taxon>Methanobacteriati</taxon>
        <taxon>Methanobacteriota</taxon>
        <taxon>Stenosarchaea group</taxon>
        <taxon>Halobacteria</taxon>
        <taxon>Halobacteriales</taxon>
        <taxon>Halococcaceae</taxon>
        <taxon>Halococcus</taxon>
    </lineage>
</organism>
<dbReference type="OrthoDB" id="350649at2157"/>
<dbReference type="eggNOG" id="arCOG10716">
    <property type="taxonomic scope" value="Archaea"/>
</dbReference>
<dbReference type="Proteomes" id="UP000011680">
    <property type="component" value="Unassembled WGS sequence"/>
</dbReference>
<dbReference type="InterPro" id="IPR011856">
    <property type="entry name" value="tRNA_endonuc-like_dom_sf"/>
</dbReference>
<dbReference type="Pfam" id="PF11645">
    <property type="entry name" value="PDDEXK_5"/>
    <property type="match status" value="1"/>
</dbReference>
<dbReference type="InterPro" id="IPR021671">
    <property type="entry name" value="PD(D/E)XK_Endonuc"/>
</dbReference>
<accession>M0N4K8</accession>
<evidence type="ECO:0000259" key="1">
    <source>
        <dbReference type="Pfam" id="PF11645"/>
    </source>
</evidence>